<evidence type="ECO:0008006" key="3">
    <source>
        <dbReference type="Google" id="ProtNLM"/>
    </source>
</evidence>
<evidence type="ECO:0000313" key="1">
    <source>
        <dbReference type="EMBL" id="TPD60253.1"/>
    </source>
</evidence>
<dbReference type="AlphaFoldDB" id="A0A501PID6"/>
<evidence type="ECO:0000313" key="2">
    <source>
        <dbReference type="Proteomes" id="UP000319148"/>
    </source>
</evidence>
<name>A0A501PID6_9PROT</name>
<sequence>MVRNYVAKVLSGLFYEQITSTVPPPGSKEVEHVPLAPTIEQKLCAILETVSSPTAGRVQLLGLGPLKERLGEAWPKLECKVLSFLEQIIARRLGDEDVFFSRSSDEHIIVFARLSENEAKLVCAKILEELTRKFLGQADTREIIVQTAVGKLDGNLVFQSTTLDELLTSDVFDDISCQNVTSENSCCVADREGHALLSQLDRKFSISYIPIWDSKHEVISTYGLSCRPIRQMPISSGGYATVNKFLKGKDLVSLDYYLFEACHNTLQEFHENNFRAIFSIPLRYETVVSSERLKAYIQLCSQIPDHWQRYLTFALVDFPPGIPAAKLTAITSMLKRYCRAVVLICTDIVSRDVQFYRECGLKGMTVIVSYKENAADTYWEKLENMVASCKKNGLETAAFSVSTSDDLFLARQVGFKYISGQVLSNEIPTPGHMVRFPWKEFSAGRKPSF</sequence>
<keyword evidence="2" id="KW-1185">Reference proteome</keyword>
<dbReference type="EMBL" id="VFIY01000008">
    <property type="protein sequence ID" value="TPD60253.1"/>
    <property type="molecule type" value="Genomic_DNA"/>
</dbReference>
<accession>A0A501PID6</accession>
<reference evidence="2" key="1">
    <citation type="submission" date="2019-06" db="EMBL/GenBank/DDBJ databases">
        <title>The complete genome of Emcibacter congregatus ZYLT.</title>
        <authorList>
            <person name="Zhao Z."/>
        </authorList>
    </citation>
    <scope>NUCLEOTIDE SEQUENCE [LARGE SCALE GENOMIC DNA]</scope>
    <source>
        <strain evidence="2">MCCC 1A06723</strain>
    </source>
</reference>
<dbReference type="Proteomes" id="UP000319148">
    <property type="component" value="Unassembled WGS sequence"/>
</dbReference>
<gene>
    <name evidence="1" type="ORF">FIV46_09385</name>
</gene>
<organism evidence="1 2">
    <name type="scientific">Emcibacter nanhaiensis</name>
    <dbReference type="NCBI Taxonomy" id="1505037"/>
    <lineage>
        <taxon>Bacteria</taxon>
        <taxon>Pseudomonadati</taxon>
        <taxon>Pseudomonadota</taxon>
        <taxon>Alphaproteobacteria</taxon>
        <taxon>Emcibacterales</taxon>
        <taxon>Emcibacteraceae</taxon>
        <taxon>Emcibacter</taxon>
    </lineage>
</organism>
<dbReference type="RefSeq" id="WP_139940663.1">
    <property type="nucleotide sequence ID" value="NZ_JBHSYP010000027.1"/>
</dbReference>
<comment type="caution">
    <text evidence="1">The sequence shown here is derived from an EMBL/GenBank/DDBJ whole genome shotgun (WGS) entry which is preliminary data.</text>
</comment>
<proteinExistence type="predicted"/>
<protein>
    <recommendedName>
        <fullName evidence="3">GGDEF domain-containing protein</fullName>
    </recommendedName>
</protein>
<dbReference type="OrthoDB" id="7335474at2"/>